<dbReference type="AlphaFoldDB" id="A0A1G7ZL19"/>
<evidence type="ECO:0000313" key="2">
    <source>
        <dbReference type="EMBL" id="SDH08790.1"/>
    </source>
</evidence>
<organism evidence="2 3">
    <name type="scientific">Pedobacter terrae</name>
    <dbReference type="NCBI Taxonomy" id="405671"/>
    <lineage>
        <taxon>Bacteria</taxon>
        <taxon>Pseudomonadati</taxon>
        <taxon>Bacteroidota</taxon>
        <taxon>Sphingobacteriia</taxon>
        <taxon>Sphingobacteriales</taxon>
        <taxon>Sphingobacteriaceae</taxon>
        <taxon>Pedobacter</taxon>
    </lineage>
</organism>
<accession>A0A1G7ZL19</accession>
<dbReference type="InterPro" id="IPR025411">
    <property type="entry name" value="DUF4136"/>
</dbReference>
<dbReference type="Pfam" id="PF13590">
    <property type="entry name" value="DUF4136"/>
    <property type="match status" value="1"/>
</dbReference>
<dbReference type="STRING" id="405671.SAMN05421827_11671"/>
<name>A0A1G7ZL19_9SPHI</name>
<dbReference type="Gene3D" id="3.30.160.670">
    <property type="match status" value="1"/>
</dbReference>
<gene>
    <name evidence="2" type="ORF">SAMN05421827_11671</name>
</gene>
<keyword evidence="3" id="KW-1185">Reference proteome</keyword>
<dbReference type="OrthoDB" id="5432251at2"/>
<proteinExistence type="predicted"/>
<protein>
    <recommendedName>
        <fullName evidence="1">DUF4136 domain-containing protein</fullName>
    </recommendedName>
</protein>
<feature type="domain" description="DUF4136" evidence="1">
    <location>
        <begin position="48"/>
        <end position="200"/>
    </location>
</feature>
<evidence type="ECO:0000259" key="1">
    <source>
        <dbReference type="Pfam" id="PF13590"/>
    </source>
</evidence>
<reference evidence="3" key="1">
    <citation type="submission" date="2016-10" db="EMBL/GenBank/DDBJ databases">
        <authorList>
            <person name="Varghese N."/>
            <person name="Submissions S."/>
        </authorList>
    </citation>
    <scope>NUCLEOTIDE SEQUENCE [LARGE SCALE GENOMIC DNA]</scope>
    <source>
        <strain evidence="3">DSM 17933</strain>
    </source>
</reference>
<evidence type="ECO:0000313" key="3">
    <source>
        <dbReference type="Proteomes" id="UP000199643"/>
    </source>
</evidence>
<dbReference type="Proteomes" id="UP000199643">
    <property type="component" value="Unassembled WGS sequence"/>
</dbReference>
<dbReference type="EMBL" id="FNCH01000016">
    <property type="protein sequence ID" value="SDH08790.1"/>
    <property type="molecule type" value="Genomic_DNA"/>
</dbReference>
<sequence>MIPFWFARSLYLCRVIYTTKHKMRTAQKLLMLFTVVLALAGCTTLRTASDYDKDVDLSGYKTYNFYDKGIARIKLNNLDKRRLMAAVESEMNTKGFTKSDRPDLLVNLVVVAREKTDVYGPGYYGGWGWGWRGGWGNPFWGGGGTYVNQYIDGTIIIDFLDPAKKILFWHGQGSGFNLDNFNKREQRLHTGVKEILAQYPSNGVAAK</sequence>